<evidence type="ECO:0000313" key="5">
    <source>
        <dbReference type="Proteomes" id="UP000647273"/>
    </source>
</evidence>
<feature type="region of interest" description="Disordered" evidence="3">
    <location>
        <begin position="1023"/>
        <end position="1054"/>
    </location>
</feature>
<sequence length="1281" mass="127739">MATFYGNDSDNNLPPSGADNSGNDIFYPGRGKDVVKGGAGDDVLVVDYSSNTYAGGTRNPGITSYTSVGGSGYLYAYENDAGGYDQVNFEQIERLNVTGTNFGDSINGGSGNDTLNGGAGNDSINGAAGNDSINGGDGNDTITGGTGANVINGGAGIDVLTDANFSAATTGLSFNENGSTQATVTLSDGTSVSGIEYFLDITTGAGNDTISFSQERDNRINGGVGNDIINAGRGRDDVKGGDGDDVLVVDYSSNTYAGGTRTAGITSYVSVGGTGYFYAYKNDAGGYDQVNFEQIERLNITGTNFGDSISGGSGNDTLNGGGGNDNLNGAAGNDSINGGDGNDTITGGTGANVINGGAGIDVLTDANFSAATTGLSFNDNGSAQATVTLSDGTSVSGIEYFLDITTGAGDDTISFSQERDNRINGGAGNDIINAGRGRDDVKGGDGDDVLVVDYSSNTYAGGTRTAGITSYVSVGGTGYFYAYKNDAGGYDQVNFEQIERLNITGTNFGDSISGGSGNDTLNGGGGNDNLNGAAGNDSINGGDGNDTITGGTGANVINGGAGIDVLTDANFSAATTGLSFNDNGSAQATVTLSDGTSVSGIEYFLDITTGAGDDTISFSQERDNRINGGAGNDIINAGRGRDDVKGGDGDDVLVVDYSSNTYAGGTQKPGITSYVSVGGTGYFYAYKNDASGYDQVNFEQIERFNVTGTNFADSISGGIGNDTLNGGGGNDNLSGGAGNDSLNGGDGNDTITGGTGANVVNGGAGIDVLTDANFSAATKGLSFNDKGSAQATVTLSDGTSVSGIEYFLDITTGAGNDTISFSQERDNNINGGAGNDIINAGRGRDRVNGGDGDDVLVVNYSSNTYAGGTQKPGITSYVSVGGTGYFYAYKNDAGGYDQVNFEQIERFNVTGTNFADSISGGIGNDTLNGGAGNDRINGGAGNDIITQGSGADTVDGGVGIDTLIDADLSADTIGRVLTIDGTTQATIVTGSNTYQGFEFLRNITAGSGNDNISYTSTTVENNNVKGGAGNDTINGGAGNDSIEGGSGNDSLIGGTGNDSLNGGAGNDTLIGGTGNDIYVVDSVGDVIQETSTLSTEIDTVNASISYTLGANLEKLTLTGSAAINGTGNSLNNTIIGNSGNNSLTGGSGNDSLTGGGGNDILIGGTGNDTLTGGTGVDSFRFNAISEGIDTIKDFSAVNGDVIQISAVGFGGGLAVGTLSAELFISGAGVSAATNASQRFIYNSTNGHLFFDADGNGSSFATTQIAILSGAAALSNSNIVVV</sequence>
<comment type="subcellular location">
    <subcellularLocation>
        <location evidence="1">Secreted</location>
    </subcellularLocation>
</comment>
<keyword evidence="2" id="KW-0964">Secreted</keyword>
<gene>
    <name evidence="4" type="ORF">H6G08_21730</name>
</gene>
<dbReference type="InterPro" id="IPR018511">
    <property type="entry name" value="Hemolysin-typ_Ca-bd_CS"/>
</dbReference>
<name>A0ABR8AYZ5_9CYAN</name>
<feature type="region of interest" description="Disordered" evidence="3">
    <location>
        <begin position="730"/>
        <end position="749"/>
    </location>
</feature>
<dbReference type="PANTHER" id="PTHR38340:SF1">
    <property type="entry name" value="S-LAYER PROTEIN"/>
    <property type="match status" value="1"/>
</dbReference>
<proteinExistence type="predicted"/>
<evidence type="ECO:0000313" key="4">
    <source>
        <dbReference type="EMBL" id="MBD2227076.1"/>
    </source>
</evidence>
<dbReference type="PROSITE" id="PS00330">
    <property type="entry name" value="HEMOLYSIN_CALCIUM"/>
    <property type="match status" value="11"/>
</dbReference>
<dbReference type="PANTHER" id="PTHR38340">
    <property type="entry name" value="S-LAYER PROTEIN"/>
    <property type="match status" value="1"/>
</dbReference>
<dbReference type="Gene3D" id="2.150.10.10">
    <property type="entry name" value="Serralysin-like metalloprotease, C-terminal"/>
    <property type="match status" value="10"/>
</dbReference>
<dbReference type="InterPro" id="IPR001343">
    <property type="entry name" value="Hemolysn_Ca-bd"/>
</dbReference>
<feature type="region of interest" description="Disordered" evidence="3">
    <location>
        <begin position="1"/>
        <end position="24"/>
    </location>
</feature>
<dbReference type="SUPFAM" id="SSF51120">
    <property type="entry name" value="beta-Roll"/>
    <property type="match status" value="11"/>
</dbReference>
<feature type="compositionally biased region" description="Low complexity" evidence="3">
    <location>
        <begin position="739"/>
        <end position="749"/>
    </location>
</feature>
<protein>
    <recommendedName>
        <fullName evidence="6">Calcium-binding protein</fullName>
    </recommendedName>
</protein>
<evidence type="ECO:0000256" key="3">
    <source>
        <dbReference type="SAM" id="MobiDB-lite"/>
    </source>
</evidence>
<dbReference type="EMBL" id="JACJQG010000040">
    <property type="protein sequence ID" value="MBD2227076.1"/>
    <property type="molecule type" value="Genomic_DNA"/>
</dbReference>
<feature type="compositionally biased region" description="Polar residues" evidence="3">
    <location>
        <begin position="1"/>
        <end position="23"/>
    </location>
</feature>
<evidence type="ECO:0008006" key="6">
    <source>
        <dbReference type="Google" id="ProtNLM"/>
    </source>
</evidence>
<reference evidence="4 5" key="1">
    <citation type="journal article" date="2020" name="ISME J.">
        <title>Comparative genomics reveals insights into cyanobacterial evolution and habitat adaptation.</title>
        <authorList>
            <person name="Chen M.Y."/>
            <person name="Teng W.K."/>
            <person name="Zhao L."/>
            <person name="Hu C.X."/>
            <person name="Zhou Y.K."/>
            <person name="Han B.P."/>
            <person name="Song L.R."/>
            <person name="Shu W.S."/>
        </authorList>
    </citation>
    <scope>NUCLEOTIDE SEQUENCE [LARGE SCALE GENOMIC DNA]</scope>
    <source>
        <strain evidence="4 5">FACHB-343</strain>
    </source>
</reference>
<organism evidence="4 5">
    <name type="scientific">Calothrix anomala FACHB-343</name>
    <dbReference type="NCBI Taxonomy" id="2692894"/>
    <lineage>
        <taxon>Bacteria</taxon>
        <taxon>Bacillati</taxon>
        <taxon>Cyanobacteriota</taxon>
        <taxon>Cyanophyceae</taxon>
        <taxon>Nostocales</taxon>
        <taxon>Calotrichaceae</taxon>
        <taxon>Calothrix</taxon>
    </lineage>
</organism>
<dbReference type="PRINTS" id="PR00313">
    <property type="entry name" value="CABNDNGRPT"/>
</dbReference>
<evidence type="ECO:0000256" key="2">
    <source>
        <dbReference type="ARBA" id="ARBA00022525"/>
    </source>
</evidence>
<keyword evidence="5" id="KW-1185">Reference proteome</keyword>
<dbReference type="RefSeq" id="WP_190546651.1">
    <property type="nucleotide sequence ID" value="NZ_CAWPNP010000081.1"/>
</dbReference>
<dbReference type="InterPro" id="IPR011049">
    <property type="entry name" value="Serralysin-like_metalloprot_C"/>
</dbReference>
<dbReference type="InterPro" id="IPR050557">
    <property type="entry name" value="RTX_toxin/Mannuronan_C5-epim"/>
</dbReference>
<dbReference type="Pfam" id="PF00353">
    <property type="entry name" value="HemolysinCabind"/>
    <property type="match status" value="13"/>
</dbReference>
<evidence type="ECO:0000256" key="1">
    <source>
        <dbReference type="ARBA" id="ARBA00004613"/>
    </source>
</evidence>
<dbReference type="Proteomes" id="UP000647273">
    <property type="component" value="Unassembled WGS sequence"/>
</dbReference>
<comment type="caution">
    <text evidence="4">The sequence shown here is derived from an EMBL/GenBank/DDBJ whole genome shotgun (WGS) entry which is preliminary data.</text>
</comment>
<accession>A0ABR8AYZ5</accession>